<dbReference type="SUPFAM" id="SSF56112">
    <property type="entry name" value="Protein kinase-like (PK-like)"/>
    <property type="match status" value="1"/>
</dbReference>
<evidence type="ECO:0000256" key="1">
    <source>
        <dbReference type="ARBA" id="ARBA00012513"/>
    </source>
</evidence>
<feature type="compositionally biased region" description="Pro residues" evidence="11">
    <location>
        <begin position="122"/>
        <end position="153"/>
    </location>
</feature>
<comment type="catalytic activity">
    <reaction evidence="9">
        <text>L-seryl-[protein] + ATP = O-phospho-L-seryl-[protein] + ADP + H(+)</text>
        <dbReference type="Rhea" id="RHEA:17989"/>
        <dbReference type="Rhea" id="RHEA-COMP:9863"/>
        <dbReference type="Rhea" id="RHEA-COMP:11604"/>
        <dbReference type="ChEBI" id="CHEBI:15378"/>
        <dbReference type="ChEBI" id="CHEBI:29999"/>
        <dbReference type="ChEBI" id="CHEBI:30616"/>
        <dbReference type="ChEBI" id="CHEBI:83421"/>
        <dbReference type="ChEBI" id="CHEBI:456216"/>
        <dbReference type="EC" id="2.7.11.1"/>
    </reaction>
</comment>
<dbReference type="FunFam" id="3.30.200.20:FF:000116">
    <property type="entry name" value="Non-specific serine/threonine protein kinase"/>
    <property type="match status" value="1"/>
</dbReference>
<dbReference type="InterPro" id="IPR035892">
    <property type="entry name" value="C2_domain_sf"/>
</dbReference>
<dbReference type="InterPro" id="IPR011009">
    <property type="entry name" value="Kinase-like_dom_sf"/>
</dbReference>
<dbReference type="Proteomes" id="UP000015100">
    <property type="component" value="Unassembled WGS sequence"/>
</dbReference>
<protein>
    <recommendedName>
        <fullName evidence="1">non-specific serine/threonine protein kinase</fullName>
        <ecNumber evidence="1">2.7.11.1</ecNumber>
    </recommendedName>
</protein>
<evidence type="ECO:0000256" key="2">
    <source>
        <dbReference type="ARBA" id="ARBA00022527"/>
    </source>
</evidence>
<dbReference type="InterPro" id="IPR017441">
    <property type="entry name" value="Protein_kinase_ATP_BS"/>
</dbReference>
<dbReference type="PROSITE" id="PS00108">
    <property type="entry name" value="PROTEIN_KINASE_ST"/>
    <property type="match status" value="1"/>
</dbReference>
<dbReference type="InterPro" id="IPR017892">
    <property type="entry name" value="Pkinase_C"/>
</dbReference>
<dbReference type="SMART" id="SM00239">
    <property type="entry name" value="C2"/>
    <property type="match status" value="1"/>
</dbReference>
<feature type="compositionally biased region" description="Polar residues" evidence="11">
    <location>
        <begin position="540"/>
        <end position="549"/>
    </location>
</feature>
<dbReference type="Gene3D" id="3.30.200.20">
    <property type="entry name" value="Phosphorylase Kinase, domain 1"/>
    <property type="match status" value="1"/>
</dbReference>
<dbReference type="eggNOG" id="KOG0598">
    <property type="taxonomic scope" value="Eukaryota"/>
</dbReference>
<reference evidence="16" key="2">
    <citation type="submission" date="2013-04" db="EMBL/GenBank/DDBJ databases">
        <title>Genomic mechanisms accounting for the adaptation to parasitism in nematode-trapping fungi.</title>
        <authorList>
            <person name="Ahren D.G."/>
        </authorList>
    </citation>
    <scope>NUCLEOTIDE SEQUENCE [LARGE SCALE GENOMIC DNA]</scope>
    <source>
        <strain evidence="16">CBS 200.50</strain>
    </source>
</reference>
<feature type="binding site" evidence="10">
    <location>
        <position position="677"/>
    </location>
    <ligand>
        <name>ATP</name>
        <dbReference type="ChEBI" id="CHEBI:30616"/>
    </ligand>
</feature>
<evidence type="ECO:0000256" key="11">
    <source>
        <dbReference type="SAM" id="MobiDB-lite"/>
    </source>
</evidence>
<feature type="region of interest" description="Disordered" evidence="11">
    <location>
        <begin position="450"/>
        <end position="471"/>
    </location>
</feature>
<dbReference type="GO" id="GO:0005524">
    <property type="term" value="F:ATP binding"/>
    <property type="evidence" value="ECO:0007669"/>
    <property type="project" value="UniProtKB-UniRule"/>
</dbReference>
<evidence type="ECO:0000256" key="7">
    <source>
        <dbReference type="ARBA" id="ARBA00022840"/>
    </source>
</evidence>
<dbReference type="AlphaFoldDB" id="S8AKM0"/>
<dbReference type="PROSITE" id="PS51285">
    <property type="entry name" value="AGC_KINASE_CTER"/>
    <property type="match status" value="1"/>
</dbReference>
<dbReference type="STRING" id="1284197.S8AKM0"/>
<accession>S8AKM0</accession>
<feature type="region of interest" description="Disordered" evidence="11">
    <location>
        <begin position="334"/>
        <end position="394"/>
    </location>
</feature>
<dbReference type="EC" id="2.7.11.1" evidence="1"/>
<evidence type="ECO:0000313" key="15">
    <source>
        <dbReference type="EMBL" id="EPS41676.1"/>
    </source>
</evidence>
<comment type="catalytic activity">
    <reaction evidence="8">
        <text>L-threonyl-[protein] + ATP = O-phospho-L-threonyl-[protein] + ADP + H(+)</text>
        <dbReference type="Rhea" id="RHEA:46608"/>
        <dbReference type="Rhea" id="RHEA-COMP:11060"/>
        <dbReference type="Rhea" id="RHEA-COMP:11605"/>
        <dbReference type="ChEBI" id="CHEBI:15378"/>
        <dbReference type="ChEBI" id="CHEBI:30013"/>
        <dbReference type="ChEBI" id="CHEBI:30616"/>
        <dbReference type="ChEBI" id="CHEBI:61977"/>
        <dbReference type="ChEBI" id="CHEBI:456216"/>
        <dbReference type="EC" id="2.7.11.1"/>
    </reaction>
</comment>
<comment type="caution">
    <text evidence="15">The sequence shown here is derived from an EMBL/GenBank/DDBJ whole genome shotgun (WGS) entry which is preliminary data.</text>
</comment>
<dbReference type="PANTHER" id="PTHR24351">
    <property type="entry name" value="RIBOSOMAL PROTEIN S6 KINASE"/>
    <property type="match status" value="1"/>
</dbReference>
<evidence type="ECO:0000259" key="14">
    <source>
        <dbReference type="PROSITE" id="PS51285"/>
    </source>
</evidence>
<dbReference type="InterPro" id="IPR000008">
    <property type="entry name" value="C2_dom"/>
</dbReference>
<feature type="region of interest" description="Disordered" evidence="11">
    <location>
        <begin position="988"/>
        <end position="1046"/>
    </location>
</feature>
<feature type="compositionally biased region" description="Polar residues" evidence="11">
    <location>
        <begin position="455"/>
        <end position="467"/>
    </location>
</feature>
<feature type="compositionally biased region" description="Polar residues" evidence="11">
    <location>
        <begin position="343"/>
        <end position="383"/>
    </location>
</feature>
<dbReference type="InterPro" id="IPR000961">
    <property type="entry name" value="AGC-kinase_C"/>
</dbReference>
<dbReference type="GO" id="GO:0106310">
    <property type="term" value="F:protein serine kinase activity"/>
    <property type="evidence" value="ECO:0007669"/>
    <property type="project" value="RHEA"/>
</dbReference>
<dbReference type="PROSITE" id="PS50004">
    <property type="entry name" value="C2"/>
    <property type="match status" value="1"/>
</dbReference>
<dbReference type="Pfam" id="PF00433">
    <property type="entry name" value="Pkinase_C"/>
    <property type="match status" value="1"/>
</dbReference>
<evidence type="ECO:0000259" key="13">
    <source>
        <dbReference type="PROSITE" id="PS50011"/>
    </source>
</evidence>
<dbReference type="Gene3D" id="1.10.510.10">
    <property type="entry name" value="Transferase(Phosphotransferase) domain 1"/>
    <property type="match status" value="1"/>
</dbReference>
<dbReference type="OrthoDB" id="63267at2759"/>
<feature type="region of interest" description="Disordered" evidence="11">
    <location>
        <begin position="172"/>
        <end position="236"/>
    </location>
</feature>
<dbReference type="OMA" id="FFAEDTQ"/>
<keyword evidence="5 10" id="KW-0547">Nucleotide-binding</keyword>
<evidence type="ECO:0000256" key="3">
    <source>
        <dbReference type="ARBA" id="ARBA00022553"/>
    </source>
</evidence>
<feature type="domain" description="C2" evidence="12">
    <location>
        <begin position="454"/>
        <end position="612"/>
    </location>
</feature>
<feature type="region of interest" description="Disordered" evidence="11">
    <location>
        <begin position="425"/>
        <end position="444"/>
    </location>
</feature>
<dbReference type="SMART" id="SM00133">
    <property type="entry name" value="S_TK_X"/>
    <property type="match status" value="1"/>
</dbReference>
<gene>
    <name evidence="15" type="ORF">H072_4436</name>
</gene>
<keyword evidence="16" id="KW-1185">Reference proteome</keyword>
<evidence type="ECO:0000256" key="8">
    <source>
        <dbReference type="ARBA" id="ARBA00047899"/>
    </source>
</evidence>
<dbReference type="SMART" id="SM00220">
    <property type="entry name" value="S_TKc"/>
    <property type="match status" value="1"/>
</dbReference>
<dbReference type="PROSITE" id="PS00107">
    <property type="entry name" value="PROTEIN_KINASE_ATP"/>
    <property type="match status" value="1"/>
</dbReference>
<feature type="domain" description="AGC-kinase C-terminal" evidence="14">
    <location>
        <begin position="910"/>
        <end position="985"/>
    </location>
</feature>
<dbReference type="GO" id="GO:0004674">
    <property type="term" value="F:protein serine/threonine kinase activity"/>
    <property type="evidence" value="ECO:0007669"/>
    <property type="project" value="UniProtKB-KW"/>
</dbReference>
<dbReference type="FunFam" id="1.10.510.10:FF:000008">
    <property type="entry name" value="Non-specific serine/threonine protein kinase"/>
    <property type="match status" value="1"/>
</dbReference>
<dbReference type="EMBL" id="AQGS01000225">
    <property type="protein sequence ID" value="EPS41676.1"/>
    <property type="molecule type" value="Genomic_DNA"/>
</dbReference>
<evidence type="ECO:0000313" key="16">
    <source>
        <dbReference type="Proteomes" id="UP000015100"/>
    </source>
</evidence>
<dbReference type="Pfam" id="PF00069">
    <property type="entry name" value="Pkinase"/>
    <property type="match status" value="1"/>
</dbReference>
<feature type="region of interest" description="Disordered" evidence="11">
    <location>
        <begin position="9"/>
        <end position="157"/>
    </location>
</feature>
<keyword evidence="3" id="KW-0597">Phosphoprotein</keyword>
<dbReference type="InterPro" id="IPR008271">
    <property type="entry name" value="Ser/Thr_kinase_AS"/>
</dbReference>
<name>S8AKM0_DACHA</name>
<evidence type="ECO:0000256" key="9">
    <source>
        <dbReference type="ARBA" id="ARBA00048679"/>
    </source>
</evidence>
<feature type="domain" description="Protein kinase" evidence="13">
    <location>
        <begin position="648"/>
        <end position="909"/>
    </location>
</feature>
<dbReference type="Gene3D" id="2.60.40.150">
    <property type="entry name" value="C2 domain"/>
    <property type="match status" value="1"/>
</dbReference>
<evidence type="ECO:0000256" key="4">
    <source>
        <dbReference type="ARBA" id="ARBA00022679"/>
    </source>
</evidence>
<sequence>MVLHFFKSASSSASTAAGQTGAAGGASASASATAVNGTSALNTTNTPTNTTTNTGGGGTPVANAARNPQKTSNRSSGVNNINSSSSIRLTTDASSKTNNSNNTSSPPLTPTATENIFEPKTAPSPPLPPSPLPPPSEISNNPPPPPPPPPPTEKPSRLLTSLSSTFLHLALSRSGSASNSNSSTSAKRPKTHSRAESSPTINTTTSTTSAATSTSRSNNSPLASSPACTPAGLTEPSITATTSVSAVVVTPQKPRLTPNSTDTQANSATDLLKLAMAQNGMLRLENEDEVSGQRTPRPDFQDRRIPAILHGFQQVCANHLPKISAGLRRGLSSSVHLPPEQDALSTQASSSEQNVLPSIGRSQSTAPAQDQSTTSPISETTKTQEFDQPATMTLSTAGVQTRNLISYSMQTCEVSEIEKLTKSLTLKDTPPATPRGTTSEGKALAQIDTKVEKPPTTTGSDASTSPVTRPPKGRITVRIIAGRNLRTTPTSPNGPKDPYIVCTFESNEFISKGPSNKKEDSLGKPIGIPGIRGISIPMRSRTSSSTDLQTLGKKESGFASASWDHEAMFDVVQEQSEMAVAIYDRENQETFVGMVRLRPFLREEGTVIDEWFPLQPRSEEERAAVTGEIKIQVIYEKATKKHFGPNDFQILRLIGRGTFGQVYQVRKKDTNRIYAMKVLSKKVIVQKKEVAHTIGERNILVRTATTDSPFIVGLKFSFQTPTDLFLVTDYMSGGELFWHLQQEGRFSEERAKFYIAELILALEHLHNHDIVYRDLKPENILLDANGHIALCDFGLSKSNLSKNETTNTFCGTTEYLAPEVLLDELGYTKMVDFWSLGVLVFEMCCGWSPFFAEDTQQMYKNIAFGKVRFPKDALSLEGRNFVKGLLNRNPKHRLGAQRDAAELKEHPFFADVNWEALKQKKSIPPFKPTLKSETDTQNFDTEFTNAPIPGSVRNEIIASTPLSPGMQNAFRGFTFVDERTFDEQFAKSYQSAHGQDDRMEEDSDDDDDDSDEGLSYGGRAGANGRTGVAGKNGDDEGMFSTDTIDM</sequence>
<feature type="compositionally biased region" description="Low complexity" evidence="11">
    <location>
        <begin position="525"/>
        <end position="537"/>
    </location>
</feature>
<keyword evidence="7 10" id="KW-0067">ATP-binding</keyword>
<dbReference type="InterPro" id="IPR000719">
    <property type="entry name" value="Prot_kinase_dom"/>
</dbReference>
<evidence type="ECO:0000256" key="6">
    <source>
        <dbReference type="ARBA" id="ARBA00022777"/>
    </source>
</evidence>
<keyword evidence="4" id="KW-0808">Transferase</keyword>
<evidence type="ECO:0000259" key="12">
    <source>
        <dbReference type="PROSITE" id="PS50004"/>
    </source>
</evidence>
<evidence type="ECO:0000256" key="10">
    <source>
        <dbReference type="PROSITE-ProRule" id="PRU10141"/>
    </source>
</evidence>
<feature type="region of interest" description="Disordered" evidence="11">
    <location>
        <begin position="512"/>
        <end position="551"/>
    </location>
</feature>
<dbReference type="HOGENOM" id="CLU_000288_52_3_1"/>
<reference evidence="15 16" key="1">
    <citation type="journal article" date="2013" name="PLoS Genet.">
        <title>Genomic mechanisms accounting for the adaptation to parasitism in nematode-trapping fungi.</title>
        <authorList>
            <person name="Meerupati T."/>
            <person name="Andersson K.M."/>
            <person name="Friman E."/>
            <person name="Kumar D."/>
            <person name="Tunlid A."/>
            <person name="Ahren D."/>
        </authorList>
    </citation>
    <scope>NUCLEOTIDE SEQUENCE [LARGE SCALE GENOMIC DNA]</scope>
    <source>
        <strain evidence="15 16">CBS 200.50</strain>
    </source>
</reference>
<keyword evidence="2" id="KW-0723">Serine/threonine-protein kinase</keyword>
<feature type="compositionally biased region" description="Low complexity" evidence="11">
    <location>
        <begin position="197"/>
        <end position="221"/>
    </location>
</feature>
<feature type="compositionally biased region" description="Low complexity" evidence="11">
    <location>
        <begin position="72"/>
        <end position="113"/>
    </location>
</feature>
<keyword evidence="6" id="KW-0418">Kinase</keyword>
<feature type="compositionally biased region" description="Low complexity" evidence="11">
    <location>
        <begin position="172"/>
        <end position="186"/>
    </location>
</feature>
<dbReference type="SUPFAM" id="SSF49562">
    <property type="entry name" value="C2 domain (Calcium/lipid-binding domain, CaLB)"/>
    <property type="match status" value="1"/>
</dbReference>
<dbReference type="PROSITE" id="PS50011">
    <property type="entry name" value="PROTEIN_KINASE_DOM"/>
    <property type="match status" value="1"/>
</dbReference>
<feature type="compositionally biased region" description="Acidic residues" evidence="11">
    <location>
        <begin position="998"/>
        <end position="1012"/>
    </location>
</feature>
<evidence type="ECO:0000256" key="5">
    <source>
        <dbReference type="ARBA" id="ARBA00022741"/>
    </source>
</evidence>
<dbReference type="Pfam" id="PF00168">
    <property type="entry name" value="C2"/>
    <property type="match status" value="1"/>
</dbReference>
<feature type="compositionally biased region" description="Low complexity" evidence="11">
    <location>
        <begin position="9"/>
        <end position="53"/>
    </location>
</feature>
<organism evidence="15 16">
    <name type="scientific">Dactylellina haptotyla (strain CBS 200.50)</name>
    <name type="common">Nematode-trapping fungus</name>
    <name type="synonym">Monacrosporium haptotylum</name>
    <dbReference type="NCBI Taxonomy" id="1284197"/>
    <lineage>
        <taxon>Eukaryota</taxon>
        <taxon>Fungi</taxon>
        <taxon>Dikarya</taxon>
        <taxon>Ascomycota</taxon>
        <taxon>Pezizomycotina</taxon>
        <taxon>Orbiliomycetes</taxon>
        <taxon>Orbiliales</taxon>
        <taxon>Orbiliaceae</taxon>
        <taxon>Dactylellina</taxon>
    </lineage>
</organism>
<proteinExistence type="predicted"/>